<evidence type="ECO:0000259" key="1">
    <source>
        <dbReference type="Pfam" id="PF06283"/>
    </source>
</evidence>
<dbReference type="SUPFAM" id="SSF52317">
    <property type="entry name" value="Class I glutamine amidotransferase-like"/>
    <property type="match status" value="1"/>
</dbReference>
<proteinExistence type="predicted"/>
<sequence length="216" mass="23454">MRMLTYSRTTGFRHESIPAGVAALRDLGRRHDFEVVATEDPAAFSAAELAGFTVITFLSTSGPVLDDGGRAALERFVRDGGGFVGIHGAATTEYDWPFFGDLVGARFDGHPEVQPARIVISRHDHPATAHLPPVWERTDEWYEFRTNPRDAVTVLLTVDESSYAGGGMGDDHPLAWHHGNCGGRSFYTALGHTEESYAEPAMLAHLLGGIRYAATG</sequence>
<comment type="caution">
    <text evidence="2">The sequence shown here is derived from an EMBL/GenBank/DDBJ whole genome shotgun (WGS) entry which is preliminary data.</text>
</comment>
<dbReference type="PANTHER" id="PTHR40469">
    <property type="entry name" value="SECRETED GLYCOSYL HYDROLASE"/>
    <property type="match status" value="1"/>
</dbReference>
<name>A0A8J3Z659_9ACTN</name>
<reference evidence="2" key="1">
    <citation type="submission" date="2021-01" db="EMBL/GenBank/DDBJ databases">
        <title>Whole genome shotgun sequence of Virgisporangium aurantiacum NBRC 16421.</title>
        <authorList>
            <person name="Komaki H."/>
            <person name="Tamura T."/>
        </authorList>
    </citation>
    <scope>NUCLEOTIDE SEQUENCE</scope>
    <source>
        <strain evidence="2">NBRC 16421</strain>
    </source>
</reference>
<dbReference type="PANTHER" id="PTHR40469:SF2">
    <property type="entry name" value="GALACTOSE-BINDING DOMAIN-LIKE SUPERFAMILY PROTEIN"/>
    <property type="match status" value="1"/>
</dbReference>
<evidence type="ECO:0000313" key="3">
    <source>
        <dbReference type="Proteomes" id="UP000612585"/>
    </source>
</evidence>
<dbReference type="Gene3D" id="3.40.50.880">
    <property type="match status" value="1"/>
</dbReference>
<dbReference type="Pfam" id="PF06283">
    <property type="entry name" value="ThuA"/>
    <property type="match status" value="1"/>
</dbReference>
<accession>A0A8J3Z659</accession>
<protein>
    <submittedName>
        <fullName evidence="2">Crp/Fnr family transcriptional regulator</fullName>
    </submittedName>
</protein>
<evidence type="ECO:0000313" key="2">
    <source>
        <dbReference type="EMBL" id="GIJ55640.1"/>
    </source>
</evidence>
<dbReference type="AlphaFoldDB" id="A0A8J3Z659"/>
<dbReference type="Proteomes" id="UP000612585">
    <property type="component" value="Unassembled WGS sequence"/>
</dbReference>
<keyword evidence="3" id="KW-1185">Reference proteome</keyword>
<feature type="domain" description="ThuA-like" evidence="1">
    <location>
        <begin position="2"/>
        <end position="213"/>
    </location>
</feature>
<dbReference type="EMBL" id="BOPG01000021">
    <property type="protein sequence ID" value="GIJ55640.1"/>
    <property type="molecule type" value="Genomic_DNA"/>
</dbReference>
<organism evidence="2 3">
    <name type="scientific">Virgisporangium aurantiacum</name>
    <dbReference type="NCBI Taxonomy" id="175570"/>
    <lineage>
        <taxon>Bacteria</taxon>
        <taxon>Bacillati</taxon>
        <taxon>Actinomycetota</taxon>
        <taxon>Actinomycetes</taxon>
        <taxon>Micromonosporales</taxon>
        <taxon>Micromonosporaceae</taxon>
        <taxon>Virgisporangium</taxon>
    </lineage>
</organism>
<dbReference type="InterPro" id="IPR029062">
    <property type="entry name" value="Class_I_gatase-like"/>
</dbReference>
<gene>
    <name evidence="2" type="ORF">Vau01_031560</name>
</gene>
<dbReference type="InterPro" id="IPR029010">
    <property type="entry name" value="ThuA-like"/>
</dbReference>